<evidence type="ECO:0000259" key="2">
    <source>
        <dbReference type="Pfam" id="PF13559"/>
    </source>
</evidence>
<dbReference type="Proteomes" id="UP001596540">
    <property type="component" value="Unassembled WGS sequence"/>
</dbReference>
<protein>
    <submittedName>
        <fullName evidence="3">DUF4129 domain-containing protein</fullName>
    </submittedName>
</protein>
<feature type="transmembrane region" description="Helical" evidence="1">
    <location>
        <begin position="63"/>
        <end position="85"/>
    </location>
</feature>
<evidence type="ECO:0000313" key="4">
    <source>
        <dbReference type="Proteomes" id="UP001596540"/>
    </source>
</evidence>
<keyword evidence="1" id="KW-0472">Membrane</keyword>
<keyword evidence="1" id="KW-0812">Transmembrane</keyword>
<gene>
    <name evidence="3" type="ORF">ACFQRF_07275</name>
</gene>
<dbReference type="InterPro" id="IPR025403">
    <property type="entry name" value="TgpA-like_C"/>
</dbReference>
<organism evidence="3 4">
    <name type="scientific">Marinactinospora rubrisoli</name>
    <dbReference type="NCBI Taxonomy" id="2715399"/>
    <lineage>
        <taxon>Bacteria</taxon>
        <taxon>Bacillati</taxon>
        <taxon>Actinomycetota</taxon>
        <taxon>Actinomycetes</taxon>
        <taxon>Streptosporangiales</taxon>
        <taxon>Nocardiopsidaceae</taxon>
        <taxon>Marinactinospora</taxon>
    </lineage>
</organism>
<name>A0ABW2KEL4_9ACTN</name>
<accession>A0ABW2KEL4</accession>
<feature type="domain" description="Protein-glutamine gamma-glutamyltransferase-like C-terminal" evidence="2">
    <location>
        <begin position="131"/>
        <end position="200"/>
    </location>
</feature>
<reference evidence="4" key="1">
    <citation type="journal article" date="2019" name="Int. J. Syst. Evol. Microbiol.">
        <title>The Global Catalogue of Microorganisms (GCM) 10K type strain sequencing project: providing services to taxonomists for standard genome sequencing and annotation.</title>
        <authorList>
            <consortium name="The Broad Institute Genomics Platform"/>
            <consortium name="The Broad Institute Genome Sequencing Center for Infectious Disease"/>
            <person name="Wu L."/>
            <person name="Ma J."/>
        </authorList>
    </citation>
    <scope>NUCLEOTIDE SEQUENCE [LARGE SCALE GENOMIC DNA]</scope>
    <source>
        <strain evidence="4">CGMCC 4.7382</strain>
    </source>
</reference>
<proteinExistence type="predicted"/>
<dbReference type="EMBL" id="JBHTBH010000003">
    <property type="protein sequence ID" value="MFC7327542.1"/>
    <property type="molecule type" value="Genomic_DNA"/>
</dbReference>
<keyword evidence="4" id="KW-1185">Reference proteome</keyword>
<dbReference type="Pfam" id="PF13559">
    <property type="entry name" value="DUF4129"/>
    <property type="match status" value="1"/>
</dbReference>
<dbReference type="RefSeq" id="WP_379869909.1">
    <property type="nucleotide sequence ID" value="NZ_JBHTBH010000003.1"/>
</dbReference>
<sequence length="215" mass="23087">MTAVPALAPGAEISREEAARLAREELADPVYGQSEPTVVERIYAWVVDRVSELLDSLGGALPGGWWVLGPLLAVLVLLLAGLVWYTRPARRSRRRGAVVDAGVPQSAADHRALAERHAAAGGYADAIRERLRAVSRDLEDRAVIVPRAGRTATELAAETAAALPGHRAALDAAARVFNDVWYGDRAATAEGYAVLCDLDERLRAGTPHRRTERTG</sequence>
<comment type="caution">
    <text evidence="3">The sequence shown here is derived from an EMBL/GenBank/DDBJ whole genome shotgun (WGS) entry which is preliminary data.</text>
</comment>
<evidence type="ECO:0000256" key="1">
    <source>
        <dbReference type="SAM" id="Phobius"/>
    </source>
</evidence>
<evidence type="ECO:0000313" key="3">
    <source>
        <dbReference type="EMBL" id="MFC7327542.1"/>
    </source>
</evidence>
<keyword evidence="1" id="KW-1133">Transmembrane helix</keyword>